<dbReference type="AlphaFoldDB" id="A0A7W7Q5X2"/>
<organism evidence="2 3">
    <name type="scientific">Actinophytocola algeriensis</name>
    <dbReference type="NCBI Taxonomy" id="1768010"/>
    <lineage>
        <taxon>Bacteria</taxon>
        <taxon>Bacillati</taxon>
        <taxon>Actinomycetota</taxon>
        <taxon>Actinomycetes</taxon>
        <taxon>Pseudonocardiales</taxon>
        <taxon>Pseudonocardiaceae</taxon>
    </lineage>
</organism>
<dbReference type="RefSeq" id="WP_184811683.1">
    <property type="nucleotide sequence ID" value="NZ_JACHJQ010000004.1"/>
</dbReference>
<feature type="domain" description="DUF4097" evidence="1">
    <location>
        <begin position="54"/>
        <end position="246"/>
    </location>
</feature>
<protein>
    <recommendedName>
        <fullName evidence="1">DUF4097 domain-containing protein</fullName>
    </recommendedName>
</protein>
<reference evidence="2 3" key="1">
    <citation type="submission" date="2020-08" db="EMBL/GenBank/DDBJ databases">
        <title>Genomic Encyclopedia of Type Strains, Phase III (KMG-III): the genomes of soil and plant-associated and newly described type strains.</title>
        <authorList>
            <person name="Whitman W."/>
        </authorList>
    </citation>
    <scope>NUCLEOTIDE SEQUENCE [LARGE SCALE GENOMIC DNA]</scope>
    <source>
        <strain evidence="2 3">CECT 8960</strain>
    </source>
</reference>
<dbReference type="InterPro" id="IPR025164">
    <property type="entry name" value="Toastrack_DUF4097"/>
</dbReference>
<evidence type="ECO:0000313" key="3">
    <source>
        <dbReference type="Proteomes" id="UP000520767"/>
    </source>
</evidence>
<dbReference type="Pfam" id="PF13349">
    <property type="entry name" value="DUF4097"/>
    <property type="match status" value="1"/>
</dbReference>
<name>A0A7W7Q5X2_9PSEU</name>
<evidence type="ECO:0000259" key="1">
    <source>
        <dbReference type="Pfam" id="PF13349"/>
    </source>
</evidence>
<proteinExistence type="predicted"/>
<gene>
    <name evidence="2" type="ORF">FHR82_003734</name>
</gene>
<dbReference type="EMBL" id="JACHJQ010000004">
    <property type="protein sequence ID" value="MBB4907492.1"/>
    <property type="molecule type" value="Genomic_DNA"/>
</dbReference>
<accession>A0A7W7Q5X2</accession>
<comment type="caution">
    <text evidence="2">The sequence shown here is derived from an EMBL/GenBank/DDBJ whole genome shotgun (WGS) entry which is preliminary data.</text>
</comment>
<keyword evidence="3" id="KW-1185">Reference proteome</keyword>
<evidence type="ECO:0000313" key="2">
    <source>
        <dbReference type="EMBL" id="MBB4907492.1"/>
    </source>
</evidence>
<dbReference type="Proteomes" id="UP000520767">
    <property type="component" value="Unassembled WGS sequence"/>
</dbReference>
<sequence length="250" mass="26761">MPTFATPGPVRVDVDLSLAVGNIEVVASDRVDTVVEVRPGDPARKADVRAATETRVEHIGTKLLVEFTRHRRHMNMFSRNGSVDIRIELPAGSDLDADVAVGSLRCTGAIGTCRFTTHHGDIAVERAGGTVDVRTEHGQIRVDEVAGPLRVTSVNGGVRIGRAGADVEARNAKGAIRVDEVTRGSVVLTTASGELEVGVREGTAAWLDVRTVAGRLRNSLETTERPADEEARVSVRARTYDGDIVIRRAS</sequence>